<organism evidence="3 4">
    <name type="scientific">Granulicella pectinivorans</name>
    <dbReference type="NCBI Taxonomy" id="474950"/>
    <lineage>
        <taxon>Bacteria</taxon>
        <taxon>Pseudomonadati</taxon>
        <taxon>Acidobacteriota</taxon>
        <taxon>Terriglobia</taxon>
        <taxon>Terriglobales</taxon>
        <taxon>Acidobacteriaceae</taxon>
        <taxon>Granulicella</taxon>
    </lineage>
</organism>
<dbReference type="Proteomes" id="UP000199024">
    <property type="component" value="Unassembled WGS sequence"/>
</dbReference>
<accession>A0A1I6LL09</accession>
<dbReference type="NCBIfam" id="TIGR04200">
    <property type="entry name" value="targ_of_XrtJ"/>
    <property type="match status" value="1"/>
</dbReference>
<gene>
    <name evidence="3" type="ORF">SAMN05421771_0883</name>
</gene>
<name>A0A1I6LL09_9BACT</name>
<dbReference type="AlphaFoldDB" id="A0A1I6LL09"/>
<feature type="chain" id="PRO_5011791297" evidence="2">
    <location>
        <begin position="24"/>
        <end position="67"/>
    </location>
</feature>
<keyword evidence="1" id="KW-0812">Transmembrane</keyword>
<keyword evidence="1" id="KW-1133">Transmembrane helix</keyword>
<keyword evidence="4" id="KW-1185">Reference proteome</keyword>
<evidence type="ECO:0000256" key="1">
    <source>
        <dbReference type="SAM" id="Phobius"/>
    </source>
</evidence>
<dbReference type="EMBL" id="FOZL01000001">
    <property type="protein sequence ID" value="SFS04237.1"/>
    <property type="molecule type" value="Genomic_DNA"/>
</dbReference>
<dbReference type="RefSeq" id="WP_089836965.1">
    <property type="nucleotide sequence ID" value="NZ_FOZL01000001.1"/>
</dbReference>
<keyword evidence="2" id="KW-0732">Signal</keyword>
<sequence length="67" mass="7040">MNRVSMSAVLFCFVLLSAAVAQAQSGCTNSPENPTALLGVVGAGGLLIARSRGKIQSFVQTRFGKRR</sequence>
<keyword evidence="1" id="KW-0472">Membrane</keyword>
<evidence type="ECO:0000256" key="2">
    <source>
        <dbReference type="SAM" id="SignalP"/>
    </source>
</evidence>
<evidence type="ECO:0000313" key="3">
    <source>
        <dbReference type="EMBL" id="SFS04237.1"/>
    </source>
</evidence>
<proteinExistence type="predicted"/>
<dbReference type="InterPro" id="IPR026477">
    <property type="entry name" value="Targ_of_XrtJ"/>
</dbReference>
<evidence type="ECO:0000313" key="4">
    <source>
        <dbReference type="Proteomes" id="UP000199024"/>
    </source>
</evidence>
<protein>
    <submittedName>
        <fullName evidence="3">XrtJ-associated TM-motif-TM protein</fullName>
    </submittedName>
</protein>
<dbReference type="STRING" id="474950.SAMN05421771_0883"/>
<reference evidence="3 4" key="1">
    <citation type="submission" date="2016-10" db="EMBL/GenBank/DDBJ databases">
        <authorList>
            <person name="de Groot N.N."/>
        </authorList>
    </citation>
    <scope>NUCLEOTIDE SEQUENCE [LARGE SCALE GENOMIC DNA]</scope>
    <source>
        <strain evidence="3 4">DSM 21001</strain>
    </source>
</reference>
<feature type="transmembrane region" description="Helical" evidence="1">
    <location>
        <begin position="33"/>
        <end position="49"/>
    </location>
</feature>
<feature type="signal peptide" evidence="2">
    <location>
        <begin position="1"/>
        <end position="23"/>
    </location>
</feature>